<evidence type="ECO:0000256" key="5">
    <source>
        <dbReference type="ARBA" id="ARBA00023124"/>
    </source>
</evidence>
<reference evidence="9 10" key="1">
    <citation type="submission" date="2018-10" db="EMBL/GenBank/DDBJ databases">
        <title>Phylogenomics of Brevibacillus.</title>
        <authorList>
            <person name="Dunlap C."/>
        </authorList>
    </citation>
    <scope>NUCLEOTIDE SEQUENCE [LARGE SCALE GENOMIC DNA]</scope>
    <source>
        <strain evidence="9 10">JCM 15774</strain>
    </source>
</reference>
<dbReference type="GO" id="GO:0008233">
    <property type="term" value="F:peptidase activity"/>
    <property type="evidence" value="ECO:0007669"/>
    <property type="project" value="UniProtKB-KW"/>
</dbReference>
<keyword evidence="5" id="KW-0190">Covalent protein-DNA linkage</keyword>
<name>A0A3M8DJX2_9BACL</name>
<dbReference type="PANTHER" id="PTHR13604:SF0">
    <property type="entry name" value="ABASIC SITE PROCESSING PROTEIN HMCES"/>
    <property type="match status" value="1"/>
</dbReference>
<keyword evidence="4 8" id="KW-0378">Hydrolase</keyword>
<dbReference type="GO" id="GO:0106300">
    <property type="term" value="P:protein-DNA covalent cross-linking repair"/>
    <property type="evidence" value="ECO:0007669"/>
    <property type="project" value="InterPro"/>
</dbReference>
<evidence type="ECO:0000256" key="6">
    <source>
        <dbReference type="ARBA" id="ARBA00023125"/>
    </source>
</evidence>
<evidence type="ECO:0000313" key="9">
    <source>
        <dbReference type="EMBL" id="RNB88328.1"/>
    </source>
</evidence>
<evidence type="ECO:0000256" key="3">
    <source>
        <dbReference type="ARBA" id="ARBA00022763"/>
    </source>
</evidence>
<evidence type="ECO:0000256" key="2">
    <source>
        <dbReference type="ARBA" id="ARBA00022670"/>
    </source>
</evidence>
<proteinExistence type="inferred from homology"/>
<dbReference type="EMBL" id="RHHU01000003">
    <property type="protein sequence ID" value="RNB88328.1"/>
    <property type="molecule type" value="Genomic_DNA"/>
</dbReference>
<dbReference type="AlphaFoldDB" id="A0A3M8DJX2"/>
<dbReference type="SUPFAM" id="SSF143081">
    <property type="entry name" value="BB1717-like"/>
    <property type="match status" value="1"/>
</dbReference>
<evidence type="ECO:0000313" key="10">
    <source>
        <dbReference type="Proteomes" id="UP000269573"/>
    </source>
</evidence>
<comment type="similarity">
    <text evidence="1 8">Belongs to the SOS response-associated peptidase family.</text>
</comment>
<evidence type="ECO:0000256" key="7">
    <source>
        <dbReference type="ARBA" id="ARBA00023239"/>
    </source>
</evidence>
<protein>
    <recommendedName>
        <fullName evidence="8">Abasic site processing protein</fullName>
        <ecNumber evidence="8">3.4.-.-</ecNumber>
    </recommendedName>
</protein>
<dbReference type="GO" id="GO:0016829">
    <property type="term" value="F:lyase activity"/>
    <property type="evidence" value="ECO:0007669"/>
    <property type="project" value="UniProtKB-KW"/>
</dbReference>
<dbReference type="EC" id="3.4.-.-" evidence="8"/>
<dbReference type="Pfam" id="PF02586">
    <property type="entry name" value="SRAP"/>
    <property type="match status" value="1"/>
</dbReference>
<dbReference type="PANTHER" id="PTHR13604">
    <property type="entry name" value="DC12-RELATED"/>
    <property type="match status" value="1"/>
</dbReference>
<keyword evidence="7" id="KW-0456">Lyase</keyword>
<keyword evidence="6" id="KW-0238">DNA-binding</keyword>
<dbReference type="GO" id="GO:0003697">
    <property type="term" value="F:single-stranded DNA binding"/>
    <property type="evidence" value="ECO:0007669"/>
    <property type="project" value="InterPro"/>
</dbReference>
<keyword evidence="3" id="KW-0227">DNA damage</keyword>
<comment type="caution">
    <text evidence="9">The sequence shown here is derived from an EMBL/GenBank/DDBJ whole genome shotgun (WGS) entry which is preliminary data.</text>
</comment>
<keyword evidence="10" id="KW-1185">Reference proteome</keyword>
<dbReference type="Proteomes" id="UP000269573">
    <property type="component" value="Unassembled WGS sequence"/>
</dbReference>
<sequence length="227" mass="26664">MCGRFTLVIAPENMARRFQVEMQNLEYRMRYNIAPGQQVLAIIAEKGKRRMGELRWGLIPSWAKDDKKGFQWINARAESLQEKPSFQKLLSRKRCIIPADSFYEWKDTKQGKQPMRIMRKDEQPFAFAGLFDTWVQPDGQKVHTCTIITTTPNDVVAPIHPRMPVILREEDESIWLDREYQDHQQLQSMLVPYKAEWMQAYPVSKAVGNVKNDHLDCIREVSLHEEE</sequence>
<organism evidence="9 10">
    <name type="scientific">Brevibacillus nitrificans</name>
    <dbReference type="NCBI Taxonomy" id="651560"/>
    <lineage>
        <taxon>Bacteria</taxon>
        <taxon>Bacillati</taxon>
        <taxon>Bacillota</taxon>
        <taxon>Bacilli</taxon>
        <taxon>Bacillales</taxon>
        <taxon>Paenibacillaceae</taxon>
        <taxon>Brevibacillus</taxon>
    </lineage>
</organism>
<evidence type="ECO:0000256" key="8">
    <source>
        <dbReference type="RuleBase" id="RU364100"/>
    </source>
</evidence>
<gene>
    <name evidence="9" type="ORF">EDM59_04165</name>
</gene>
<dbReference type="Gene3D" id="3.90.1680.10">
    <property type="entry name" value="SOS response associated peptidase-like"/>
    <property type="match status" value="1"/>
</dbReference>
<accession>A0A3M8DJX2</accession>
<keyword evidence="2 8" id="KW-0645">Protease</keyword>
<evidence type="ECO:0000256" key="1">
    <source>
        <dbReference type="ARBA" id="ARBA00008136"/>
    </source>
</evidence>
<dbReference type="GO" id="GO:0006508">
    <property type="term" value="P:proteolysis"/>
    <property type="evidence" value="ECO:0007669"/>
    <property type="project" value="UniProtKB-KW"/>
</dbReference>
<dbReference type="InterPro" id="IPR003738">
    <property type="entry name" value="SRAP"/>
</dbReference>
<dbReference type="InterPro" id="IPR036590">
    <property type="entry name" value="SRAP-like"/>
</dbReference>
<evidence type="ECO:0000256" key="4">
    <source>
        <dbReference type="ARBA" id="ARBA00022801"/>
    </source>
</evidence>